<accession>A0A922KWX8</accession>
<name>A0A922KWX8_DERFA</name>
<dbReference type="AlphaFoldDB" id="A0A922KWX8"/>
<sequence length="65" mass="7521">MSNQLNLDCKINGKISGYTIFTEHLRLAYSGKKATIVVFWFEIYLLIKGQRFSFYVALVLCILDL</sequence>
<comment type="caution">
    <text evidence="1">The sequence shown here is derived from an EMBL/GenBank/DDBJ whole genome shotgun (WGS) entry which is preliminary data.</text>
</comment>
<dbReference type="EMBL" id="ASGP02000006">
    <property type="protein sequence ID" value="KAH9501334.1"/>
    <property type="molecule type" value="Genomic_DNA"/>
</dbReference>
<dbReference type="Proteomes" id="UP000790347">
    <property type="component" value="Unassembled WGS sequence"/>
</dbReference>
<protein>
    <submittedName>
        <fullName evidence="1">Uncharacterized protein</fullName>
    </submittedName>
</protein>
<gene>
    <name evidence="1" type="ORF">DERF_012187</name>
</gene>
<reference evidence="1" key="2">
    <citation type="journal article" date="2022" name="Res Sq">
        <title>Comparative Genomics Reveals Insights into the Divergent Evolution of Astigmatic Mites and Household Pest Adaptations.</title>
        <authorList>
            <person name="Xiong Q."/>
            <person name="Wan A.T.-Y."/>
            <person name="Liu X.-Y."/>
            <person name="Fung C.S.-H."/>
            <person name="Xiao X."/>
            <person name="Malainual N."/>
            <person name="Hou J."/>
            <person name="Wang L."/>
            <person name="Wang M."/>
            <person name="Yang K."/>
            <person name="Cui Y."/>
            <person name="Leung E."/>
            <person name="Nong W."/>
            <person name="Shin S.-K."/>
            <person name="Au S."/>
            <person name="Jeong K.Y."/>
            <person name="Chew F.T."/>
            <person name="Hui J."/>
            <person name="Leung T.F."/>
            <person name="Tungtrongchitr A."/>
            <person name="Zhong N."/>
            <person name="Liu Z."/>
            <person name="Tsui S."/>
        </authorList>
    </citation>
    <scope>NUCLEOTIDE SEQUENCE</scope>
    <source>
        <strain evidence="1">Derf</strain>
        <tissue evidence="1">Whole organism</tissue>
    </source>
</reference>
<reference evidence="1" key="1">
    <citation type="submission" date="2013-05" db="EMBL/GenBank/DDBJ databases">
        <authorList>
            <person name="Yim A.K.Y."/>
            <person name="Chan T.F."/>
            <person name="Ji K.M."/>
            <person name="Liu X.Y."/>
            <person name="Zhou J.W."/>
            <person name="Li R.Q."/>
            <person name="Yang K.Y."/>
            <person name="Li J."/>
            <person name="Li M."/>
            <person name="Law P.T.W."/>
            <person name="Wu Y.L."/>
            <person name="Cai Z.L."/>
            <person name="Qin H."/>
            <person name="Bao Y."/>
            <person name="Leung R.K.K."/>
            <person name="Ng P.K.S."/>
            <person name="Zou J."/>
            <person name="Zhong X.J."/>
            <person name="Ran P.X."/>
            <person name="Zhong N.S."/>
            <person name="Liu Z.G."/>
            <person name="Tsui S.K.W."/>
        </authorList>
    </citation>
    <scope>NUCLEOTIDE SEQUENCE</scope>
    <source>
        <strain evidence="1">Derf</strain>
        <tissue evidence="1">Whole organism</tissue>
    </source>
</reference>
<keyword evidence="2" id="KW-1185">Reference proteome</keyword>
<evidence type="ECO:0000313" key="2">
    <source>
        <dbReference type="Proteomes" id="UP000790347"/>
    </source>
</evidence>
<organism evidence="1 2">
    <name type="scientific">Dermatophagoides farinae</name>
    <name type="common">American house dust mite</name>
    <dbReference type="NCBI Taxonomy" id="6954"/>
    <lineage>
        <taxon>Eukaryota</taxon>
        <taxon>Metazoa</taxon>
        <taxon>Ecdysozoa</taxon>
        <taxon>Arthropoda</taxon>
        <taxon>Chelicerata</taxon>
        <taxon>Arachnida</taxon>
        <taxon>Acari</taxon>
        <taxon>Acariformes</taxon>
        <taxon>Sarcoptiformes</taxon>
        <taxon>Astigmata</taxon>
        <taxon>Psoroptidia</taxon>
        <taxon>Analgoidea</taxon>
        <taxon>Pyroglyphidae</taxon>
        <taxon>Dermatophagoidinae</taxon>
        <taxon>Dermatophagoides</taxon>
    </lineage>
</organism>
<evidence type="ECO:0000313" key="1">
    <source>
        <dbReference type="EMBL" id="KAH9501334.1"/>
    </source>
</evidence>
<proteinExistence type="predicted"/>